<comment type="caution">
    <text evidence="2">The sequence shown here is derived from an EMBL/GenBank/DDBJ whole genome shotgun (WGS) entry which is preliminary data.</text>
</comment>
<evidence type="ECO:0000313" key="2">
    <source>
        <dbReference type="EMBL" id="ORY96303.1"/>
    </source>
</evidence>
<evidence type="ECO:0000313" key="3">
    <source>
        <dbReference type="Proteomes" id="UP000242180"/>
    </source>
</evidence>
<protein>
    <recommendedName>
        <fullName evidence="4">Secreted protein</fullName>
    </recommendedName>
</protein>
<name>A0A1X2HBY2_SYNRA</name>
<dbReference type="AlphaFoldDB" id="A0A1X2HBY2"/>
<dbReference type="Proteomes" id="UP000242180">
    <property type="component" value="Unassembled WGS sequence"/>
</dbReference>
<evidence type="ECO:0008006" key="4">
    <source>
        <dbReference type="Google" id="ProtNLM"/>
    </source>
</evidence>
<keyword evidence="3" id="KW-1185">Reference proteome</keyword>
<keyword evidence="1" id="KW-0732">Signal</keyword>
<dbReference type="EMBL" id="MCGN01000005">
    <property type="protein sequence ID" value="ORY96303.1"/>
    <property type="molecule type" value="Genomic_DNA"/>
</dbReference>
<accession>A0A1X2HBY2</accession>
<feature type="chain" id="PRO_5013298662" description="Secreted protein" evidence="1">
    <location>
        <begin position="37"/>
        <end position="93"/>
    </location>
</feature>
<feature type="signal peptide" evidence="1">
    <location>
        <begin position="1"/>
        <end position="36"/>
    </location>
</feature>
<sequence length="93" mass="10566">MGSHFFKTISSIRRFFHPSTYRSMMVVLLWLWRCAGDGVRTMLWVGEKGRSDNWPALGGLFAPARARTDCRGDFPLEIGILPLTHPTQLAYPV</sequence>
<reference evidence="2 3" key="1">
    <citation type="submission" date="2016-07" db="EMBL/GenBank/DDBJ databases">
        <title>Pervasive Adenine N6-methylation of Active Genes in Fungi.</title>
        <authorList>
            <consortium name="DOE Joint Genome Institute"/>
            <person name="Mondo S.J."/>
            <person name="Dannebaum R.O."/>
            <person name="Kuo R.C."/>
            <person name="Labutti K."/>
            <person name="Haridas S."/>
            <person name="Kuo A."/>
            <person name="Salamov A."/>
            <person name="Ahrendt S.R."/>
            <person name="Lipzen A."/>
            <person name="Sullivan W."/>
            <person name="Andreopoulos W.B."/>
            <person name="Clum A."/>
            <person name="Lindquist E."/>
            <person name="Daum C."/>
            <person name="Ramamoorthy G.K."/>
            <person name="Gryganskyi A."/>
            <person name="Culley D."/>
            <person name="Magnuson J.K."/>
            <person name="James T.Y."/>
            <person name="O'Malley M.A."/>
            <person name="Stajich J.E."/>
            <person name="Spatafora J.W."/>
            <person name="Visel A."/>
            <person name="Grigoriev I.V."/>
        </authorList>
    </citation>
    <scope>NUCLEOTIDE SEQUENCE [LARGE SCALE GENOMIC DNA]</scope>
    <source>
        <strain evidence="2 3">NRRL 2496</strain>
    </source>
</reference>
<gene>
    <name evidence="2" type="ORF">BCR43DRAFT_271581</name>
</gene>
<dbReference type="InParanoid" id="A0A1X2HBY2"/>
<proteinExistence type="predicted"/>
<evidence type="ECO:0000256" key="1">
    <source>
        <dbReference type="SAM" id="SignalP"/>
    </source>
</evidence>
<organism evidence="2 3">
    <name type="scientific">Syncephalastrum racemosum</name>
    <name type="common">Filamentous fungus</name>
    <dbReference type="NCBI Taxonomy" id="13706"/>
    <lineage>
        <taxon>Eukaryota</taxon>
        <taxon>Fungi</taxon>
        <taxon>Fungi incertae sedis</taxon>
        <taxon>Mucoromycota</taxon>
        <taxon>Mucoromycotina</taxon>
        <taxon>Mucoromycetes</taxon>
        <taxon>Mucorales</taxon>
        <taxon>Syncephalastraceae</taxon>
        <taxon>Syncephalastrum</taxon>
    </lineage>
</organism>